<gene>
    <name evidence="9" type="ORF">FHX46_000380</name>
</gene>
<keyword evidence="7" id="KW-0732">Signal</keyword>
<evidence type="ECO:0000259" key="8">
    <source>
        <dbReference type="PROSITE" id="PS52029"/>
    </source>
</evidence>
<dbReference type="SUPFAM" id="SSF141523">
    <property type="entry name" value="L,D-transpeptidase catalytic domain-like"/>
    <property type="match status" value="1"/>
</dbReference>
<protein>
    <submittedName>
        <fullName evidence="9">Lipoprotein-anchoring transpeptidase ErfK/SrfK</fullName>
    </submittedName>
</protein>
<comment type="pathway">
    <text evidence="1 6">Cell wall biogenesis; peptidoglycan biosynthesis.</text>
</comment>
<keyword evidence="3 6" id="KW-0133">Cell shape</keyword>
<dbReference type="PANTHER" id="PTHR30582:SF33">
    <property type="entry name" value="EXPORTED PROTEIN"/>
    <property type="match status" value="1"/>
</dbReference>
<keyword evidence="5 6" id="KW-0961">Cell wall biogenesis/degradation</keyword>
<dbReference type="InterPro" id="IPR050979">
    <property type="entry name" value="LD-transpeptidase"/>
</dbReference>
<dbReference type="RefSeq" id="WP_167110071.1">
    <property type="nucleotide sequence ID" value="NZ_JAANOU010000001.1"/>
</dbReference>
<evidence type="ECO:0000256" key="2">
    <source>
        <dbReference type="ARBA" id="ARBA00022679"/>
    </source>
</evidence>
<dbReference type="Proteomes" id="UP000754495">
    <property type="component" value="Unassembled WGS sequence"/>
</dbReference>
<dbReference type="InterPro" id="IPR005490">
    <property type="entry name" value="LD_TPept_cat_dom"/>
</dbReference>
<dbReference type="CDD" id="cd16913">
    <property type="entry name" value="YkuD_like"/>
    <property type="match status" value="1"/>
</dbReference>
<keyword evidence="4 6" id="KW-0573">Peptidoglycan synthesis</keyword>
<dbReference type="InterPro" id="IPR038063">
    <property type="entry name" value="Transpep_catalytic_dom"/>
</dbReference>
<evidence type="ECO:0000313" key="10">
    <source>
        <dbReference type="Proteomes" id="UP000754495"/>
    </source>
</evidence>
<dbReference type="Gene3D" id="2.40.440.10">
    <property type="entry name" value="L,D-transpeptidase catalytic domain-like"/>
    <property type="match status" value="1"/>
</dbReference>
<evidence type="ECO:0000256" key="7">
    <source>
        <dbReference type="SAM" id="SignalP"/>
    </source>
</evidence>
<reference evidence="9 10" key="1">
    <citation type="submission" date="2020-03" db="EMBL/GenBank/DDBJ databases">
        <title>Sequencing the genomes of 1000 actinobacteria strains.</title>
        <authorList>
            <person name="Klenk H.-P."/>
        </authorList>
    </citation>
    <scope>NUCLEOTIDE SEQUENCE [LARGE SCALE GENOMIC DNA]</scope>
    <source>
        <strain evidence="9 10">DSM 45668</strain>
    </source>
</reference>
<accession>A0ABX0SML7</accession>
<feature type="active site" description="Proton donor/acceptor" evidence="6">
    <location>
        <position position="107"/>
    </location>
</feature>
<feature type="active site" description="Nucleophile" evidence="6">
    <location>
        <position position="118"/>
    </location>
</feature>
<dbReference type="PROSITE" id="PS52029">
    <property type="entry name" value="LD_TPASE"/>
    <property type="match status" value="1"/>
</dbReference>
<keyword evidence="2" id="KW-0808">Transferase</keyword>
<keyword evidence="10" id="KW-1185">Reference proteome</keyword>
<evidence type="ECO:0000313" key="9">
    <source>
        <dbReference type="EMBL" id="NIH77850.1"/>
    </source>
</evidence>
<evidence type="ECO:0000256" key="6">
    <source>
        <dbReference type="PROSITE-ProRule" id="PRU01373"/>
    </source>
</evidence>
<evidence type="ECO:0000256" key="4">
    <source>
        <dbReference type="ARBA" id="ARBA00022984"/>
    </source>
</evidence>
<comment type="caution">
    <text evidence="9">The sequence shown here is derived from an EMBL/GenBank/DDBJ whole genome shotgun (WGS) entry which is preliminary data.</text>
</comment>
<dbReference type="PANTHER" id="PTHR30582">
    <property type="entry name" value="L,D-TRANSPEPTIDASE"/>
    <property type="match status" value="1"/>
</dbReference>
<sequence length="143" mass="15254">MRKIIGIAAGAAILGTIGIAAPAAQAAETPCGSQAKVCLQLHTNRAWLADNGRVTRGPVPVTVGRPGHRTPTGTFRVQYKDIDHYSREYQGPMPYSVFFTSTGVAFHEGSLRAQSHGCVHLSHSDAVAFYQALRPGDVVEVVN</sequence>
<feature type="domain" description="L,D-TPase catalytic" evidence="8">
    <location>
        <begin position="35"/>
        <end position="142"/>
    </location>
</feature>
<dbReference type="EMBL" id="JAANOU010000001">
    <property type="protein sequence ID" value="NIH77850.1"/>
    <property type="molecule type" value="Genomic_DNA"/>
</dbReference>
<evidence type="ECO:0000256" key="1">
    <source>
        <dbReference type="ARBA" id="ARBA00004752"/>
    </source>
</evidence>
<feature type="signal peptide" evidence="7">
    <location>
        <begin position="1"/>
        <end position="26"/>
    </location>
</feature>
<evidence type="ECO:0000256" key="5">
    <source>
        <dbReference type="ARBA" id="ARBA00023316"/>
    </source>
</evidence>
<dbReference type="Pfam" id="PF03734">
    <property type="entry name" value="YkuD"/>
    <property type="match status" value="1"/>
</dbReference>
<organism evidence="9 10">
    <name type="scientific">Amycolatopsis viridis</name>
    <dbReference type="NCBI Taxonomy" id="185678"/>
    <lineage>
        <taxon>Bacteria</taxon>
        <taxon>Bacillati</taxon>
        <taxon>Actinomycetota</taxon>
        <taxon>Actinomycetes</taxon>
        <taxon>Pseudonocardiales</taxon>
        <taxon>Pseudonocardiaceae</taxon>
        <taxon>Amycolatopsis</taxon>
    </lineage>
</organism>
<evidence type="ECO:0000256" key="3">
    <source>
        <dbReference type="ARBA" id="ARBA00022960"/>
    </source>
</evidence>
<keyword evidence="9" id="KW-0449">Lipoprotein</keyword>
<proteinExistence type="predicted"/>
<feature type="chain" id="PRO_5046442831" evidence="7">
    <location>
        <begin position="27"/>
        <end position="143"/>
    </location>
</feature>
<name>A0ABX0SML7_9PSEU</name>